<dbReference type="GO" id="GO:0005634">
    <property type="term" value="C:nucleus"/>
    <property type="evidence" value="ECO:0007669"/>
    <property type="project" value="UniProtKB-SubCell"/>
</dbReference>
<dbReference type="EMBL" id="LXJU01000028">
    <property type="protein sequence ID" value="OGE48497.1"/>
    <property type="molecule type" value="Genomic_DNA"/>
</dbReference>
<dbReference type="OrthoDB" id="3990906at2759"/>
<feature type="transmembrane region" description="Helical" evidence="8">
    <location>
        <begin position="300"/>
        <end position="321"/>
    </location>
</feature>
<keyword evidence="6" id="KW-0539">Nucleus</keyword>
<dbReference type="AlphaFoldDB" id="A0A1F5L5Z2"/>
<keyword evidence="11" id="KW-1185">Reference proteome</keyword>
<dbReference type="InterPro" id="IPR036259">
    <property type="entry name" value="MFS_trans_sf"/>
</dbReference>
<accession>A0A1F5L5Z2</accession>
<evidence type="ECO:0000256" key="5">
    <source>
        <dbReference type="ARBA" id="ARBA00023163"/>
    </source>
</evidence>
<comment type="subcellular location">
    <subcellularLocation>
        <location evidence="2">Membrane</location>
        <topology evidence="2">Multi-pass membrane protein</topology>
    </subcellularLocation>
    <subcellularLocation>
        <location evidence="1">Nucleus</location>
    </subcellularLocation>
</comment>
<feature type="transmembrane region" description="Helical" evidence="8">
    <location>
        <begin position="257"/>
        <end position="280"/>
    </location>
</feature>
<evidence type="ECO:0000259" key="9">
    <source>
        <dbReference type="PROSITE" id="PS50850"/>
    </source>
</evidence>
<dbReference type="GO" id="GO:0006351">
    <property type="term" value="P:DNA-templated transcription"/>
    <property type="evidence" value="ECO:0007669"/>
    <property type="project" value="InterPro"/>
</dbReference>
<evidence type="ECO:0000313" key="11">
    <source>
        <dbReference type="Proteomes" id="UP000177622"/>
    </source>
</evidence>
<feature type="transmembrane region" description="Helical" evidence="8">
    <location>
        <begin position="368"/>
        <end position="392"/>
    </location>
</feature>
<feature type="region of interest" description="Disordered" evidence="7">
    <location>
        <begin position="490"/>
        <end position="511"/>
    </location>
</feature>
<dbReference type="InterPro" id="IPR011701">
    <property type="entry name" value="MFS"/>
</dbReference>
<dbReference type="PROSITE" id="PS50850">
    <property type="entry name" value="MFS"/>
    <property type="match status" value="1"/>
</dbReference>
<dbReference type="Pfam" id="PF04082">
    <property type="entry name" value="Fungal_trans"/>
    <property type="match status" value="1"/>
</dbReference>
<feature type="transmembrane region" description="Helical" evidence="8">
    <location>
        <begin position="84"/>
        <end position="103"/>
    </location>
</feature>
<evidence type="ECO:0000256" key="7">
    <source>
        <dbReference type="SAM" id="MobiDB-lite"/>
    </source>
</evidence>
<evidence type="ECO:0000256" key="2">
    <source>
        <dbReference type="ARBA" id="ARBA00004141"/>
    </source>
</evidence>
<evidence type="ECO:0000256" key="6">
    <source>
        <dbReference type="ARBA" id="ARBA00023242"/>
    </source>
</evidence>
<feature type="compositionally biased region" description="Polar residues" evidence="7">
    <location>
        <begin position="1"/>
        <end position="18"/>
    </location>
</feature>
<keyword evidence="5" id="KW-0804">Transcription</keyword>
<feature type="region of interest" description="Disordered" evidence="7">
    <location>
        <begin position="1105"/>
        <end position="1125"/>
    </location>
</feature>
<feature type="domain" description="Major facilitator superfamily (MFS) profile" evidence="9">
    <location>
        <begin position="49"/>
        <end position="461"/>
    </location>
</feature>
<dbReference type="PANTHER" id="PTHR47540">
    <property type="entry name" value="THIAMINE REPRESSIBLE GENES REGULATORY PROTEIN THI5"/>
    <property type="match status" value="1"/>
</dbReference>
<dbReference type="CDD" id="cd12148">
    <property type="entry name" value="fungal_TF_MHR"/>
    <property type="match status" value="1"/>
</dbReference>
<dbReference type="SMART" id="SM00906">
    <property type="entry name" value="Fungal_trans"/>
    <property type="match status" value="1"/>
</dbReference>
<feature type="region of interest" description="Disordered" evidence="7">
    <location>
        <begin position="890"/>
        <end position="920"/>
    </location>
</feature>
<reference evidence="10 11" key="1">
    <citation type="journal article" date="2016" name="Sci. Rep.">
        <title>Penicillium arizonense, a new, genome sequenced fungal species, reveals a high chemical diversity in secreted metabolites.</title>
        <authorList>
            <person name="Grijseels S."/>
            <person name="Nielsen J.C."/>
            <person name="Randelovic M."/>
            <person name="Nielsen J."/>
            <person name="Nielsen K.F."/>
            <person name="Workman M."/>
            <person name="Frisvad J.C."/>
        </authorList>
    </citation>
    <scope>NUCLEOTIDE SEQUENCE [LARGE SCALE GENOMIC DNA]</scope>
    <source>
        <strain evidence="10 11">CBS 141311</strain>
    </source>
</reference>
<evidence type="ECO:0000313" key="10">
    <source>
        <dbReference type="EMBL" id="OGE48497.1"/>
    </source>
</evidence>
<protein>
    <recommendedName>
        <fullName evidence="9">Major facilitator superfamily (MFS) profile domain-containing protein</fullName>
    </recommendedName>
</protein>
<evidence type="ECO:0000256" key="4">
    <source>
        <dbReference type="ARBA" id="ARBA00023125"/>
    </source>
</evidence>
<feature type="region of interest" description="Disordered" evidence="7">
    <location>
        <begin position="1054"/>
        <end position="1074"/>
    </location>
</feature>
<name>A0A1F5L5Z2_PENAI</name>
<feature type="transmembrane region" description="Helical" evidence="8">
    <location>
        <begin position="115"/>
        <end position="134"/>
    </location>
</feature>
<feature type="transmembrane region" description="Helical" evidence="8">
    <location>
        <begin position="173"/>
        <end position="197"/>
    </location>
</feature>
<keyword evidence="4" id="KW-0238">DNA-binding</keyword>
<keyword evidence="8" id="KW-0812">Transmembrane</keyword>
<proteinExistence type="predicted"/>
<dbReference type="InterPro" id="IPR007219">
    <property type="entry name" value="XnlR_reg_dom"/>
</dbReference>
<dbReference type="GO" id="GO:0016020">
    <property type="term" value="C:membrane"/>
    <property type="evidence" value="ECO:0007669"/>
    <property type="project" value="UniProtKB-SubCell"/>
</dbReference>
<feature type="region of interest" description="Disordered" evidence="7">
    <location>
        <begin position="1"/>
        <end position="33"/>
    </location>
</feature>
<dbReference type="InterPro" id="IPR020846">
    <property type="entry name" value="MFS_dom"/>
</dbReference>
<feature type="transmembrane region" description="Helical" evidence="8">
    <location>
        <begin position="203"/>
        <end position="223"/>
    </location>
</feature>
<dbReference type="GO" id="GO:0045944">
    <property type="term" value="P:positive regulation of transcription by RNA polymerase II"/>
    <property type="evidence" value="ECO:0007669"/>
    <property type="project" value="TreeGrafter"/>
</dbReference>
<evidence type="ECO:0000256" key="3">
    <source>
        <dbReference type="ARBA" id="ARBA00023015"/>
    </source>
</evidence>
<dbReference type="STRING" id="1835702.A0A1F5L5Z2"/>
<dbReference type="Gene3D" id="1.20.1250.20">
    <property type="entry name" value="MFS general substrate transporter like domains"/>
    <property type="match status" value="1"/>
</dbReference>
<dbReference type="PANTHER" id="PTHR47540:SF6">
    <property type="entry name" value="ZN(II)2CYS6 TRANSCRIPTION FACTOR (EUROFUNG)"/>
    <property type="match status" value="1"/>
</dbReference>
<dbReference type="SUPFAM" id="SSF103473">
    <property type="entry name" value="MFS general substrate transporter"/>
    <property type="match status" value="1"/>
</dbReference>
<organism evidence="10 11">
    <name type="scientific">Penicillium arizonense</name>
    <dbReference type="NCBI Taxonomy" id="1835702"/>
    <lineage>
        <taxon>Eukaryota</taxon>
        <taxon>Fungi</taxon>
        <taxon>Dikarya</taxon>
        <taxon>Ascomycota</taxon>
        <taxon>Pezizomycotina</taxon>
        <taxon>Eurotiomycetes</taxon>
        <taxon>Eurotiomycetidae</taxon>
        <taxon>Eurotiales</taxon>
        <taxon>Aspergillaceae</taxon>
        <taxon>Penicillium</taxon>
    </lineage>
</organism>
<feature type="transmembrane region" description="Helical" evidence="8">
    <location>
        <begin position="437"/>
        <end position="456"/>
    </location>
</feature>
<keyword evidence="8" id="KW-1133">Transmembrane helix</keyword>
<sequence>MQTDQDLESQKQQPTPQLDSFHDSEEDELALKPQPSNSYGIQTWRKCLILFVVSWMTLAVTFSSTSLLPATPEIATEFSTTSEILNITNAGVLIAMGFSSCIWGPIANLFGRKNAYNAAILVLCACSAGTAVSINLHMFIAMRILSGFTGTFFMVAGQTIIADIFEPTVRGTAVGCFMVGSVSGPAIGPCIGGIIVTFAQWRIIYWLQFGMTLLGLILSLLFVPSIQEKKQVMDLDKRRGFCTVVGLFNPLRIFRHFIYPNVFLACFTCGLLATFQYALLTSVRSIFNPRFNLTSPLASGLFYLSPGIGFLIGSVVGGKLSDRAVKRWIIKRDGVRLPQDRLNSGLATLFGVLPAATLIYCWTLEEEVGGMVVPIISAFFAGMGLLGAFNGLNTYSAEMIPQHRSEVISCKYIVQYIFAAGATAAVEPLIGVIGVGWTFTICVFFAIISGCLVLIITKWGIDMQRCYLDQILAENQRLREQSVTSAQVAETNDYMRSERGPSRQADAPDGTGIQNPLIGDRAWFHRYDPSSPPIYIGEAACSAFATRFRRFLMGNSAMPHITRTQYEHEEIIAAANEADIQWPSLHHARLLVRIAIHQIGHLYHLMMRKSTLDKLEEIYQKKEFDCTAHKCKFFALFAFGQAYSIRSESHSGSRVPGTSYFARSMGLVQILPERTSITHLETLLLLSLFSYYLNRRHSAYILIGNAMRMGLTIGLNHNIPESQLIDPVERQHRIRIWWTIYMFDRMWGSKMGLPMQILDEDIHVDMPSTISPRWRHDEELSDTDYMTANIKLARIVGETITKLYSRRKYQETFLQRVQKLLKALKNWVETLPESLKLNMEDLESSKKSVVSLHMAFNQCIILTTRPTLLHLLMTLSKDISISARPRTNAHTHINTMTNTETETETETEHSNPSASASASASTPISVSQPVLTLSEACIHAARHSHSMILTRWINGTMPTFGYFHAHYLFSSALILAMSSFVPIGTPADMTGFDSALDLLRSMTENGNLAAAEFYHNLEQVKVCLDSFRGIGVDSVGGDVRGLISHARRNEGITQPGMKAAAAGSDGGGGVSAAQAEASGLAPGLAGPGSASRAGTIPSVIPSVTATPSRLHTLPPTAPTPLGTSSSATPMMPAPNELLATHGQTIHSQAADPYSFPARDTVSGYTTEMAFLEPTMQDFLAQSDIDLGLLHPVDAFFNEAENLYTCHEL</sequence>
<comment type="caution">
    <text evidence="10">The sequence shown here is derived from an EMBL/GenBank/DDBJ whole genome shotgun (WGS) entry which is preliminary data.</text>
</comment>
<dbReference type="GO" id="GO:0043565">
    <property type="term" value="F:sequence-specific DNA binding"/>
    <property type="evidence" value="ECO:0007669"/>
    <property type="project" value="TreeGrafter"/>
</dbReference>
<dbReference type="InterPro" id="IPR051711">
    <property type="entry name" value="Stress_Response_Reg"/>
</dbReference>
<dbReference type="GeneID" id="34580967"/>
<evidence type="ECO:0000256" key="1">
    <source>
        <dbReference type="ARBA" id="ARBA00004123"/>
    </source>
</evidence>
<keyword evidence="8" id="KW-0472">Membrane</keyword>
<keyword evidence="3" id="KW-0805">Transcription regulation</keyword>
<dbReference type="Proteomes" id="UP000177622">
    <property type="component" value="Unassembled WGS sequence"/>
</dbReference>
<dbReference type="Pfam" id="PF07690">
    <property type="entry name" value="MFS_1"/>
    <property type="match status" value="1"/>
</dbReference>
<dbReference type="GO" id="GO:0022857">
    <property type="term" value="F:transmembrane transporter activity"/>
    <property type="evidence" value="ECO:0007669"/>
    <property type="project" value="InterPro"/>
</dbReference>
<evidence type="ECO:0000256" key="8">
    <source>
        <dbReference type="SAM" id="Phobius"/>
    </source>
</evidence>
<feature type="transmembrane region" description="Helical" evidence="8">
    <location>
        <begin position="47"/>
        <end position="64"/>
    </location>
</feature>
<feature type="transmembrane region" description="Helical" evidence="8">
    <location>
        <begin position="342"/>
        <end position="362"/>
    </location>
</feature>
<dbReference type="GO" id="GO:0008270">
    <property type="term" value="F:zinc ion binding"/>
    <property type="evidence" value="ECO:0007669"/>
    <property type="project" value="InterPro"/>
</dbReference>
<feature type="transmembrane region" description="Helical" evidence="8">
    <location>
        <begin position="140"/>
        <end position="161"/>
    </location>
</feature>
<feature type="transmembrane region" description="Helical" evidence="8">
    <location>
        <begin position="413"/>
        <end position="431"/>
    </location>
</feature>
<dbReference type="CDD" id="cd17323">
    <property type="entry name" value="MFS_Tpo1_MDR_like"/>
    <property type="match status" value="1"/>
</dbReference>
<dbReference type="RefSeq" id="XP_022483952.1">
    <property type="nucleotide sequence ID" value="XM_022636233.1"/>
</dbReference>
<gene>
    <name evidence="10" type="ORF">PENARI_c028G09819</name>
</gene>